<reference evidence="1 2" key="1">
    <citation type="submission" date="2016-06" db="EMBL/GenBank/DDBJ databases">
        <title>The Draft Genome Sequence and Annotation of the Desert Woodrat Neotoma lepida.</title>
        <authorList>
            <person name="Campbell M."/>
            <person name="Oakeson K.F."/>
            <person name="Yandell M."/>
            <person name="Halpert J.R."/>
            <person name="Dearing D."/>
        </authorList>
    </citation>
    <scope>NUCLEOTIDE SEQUENCE [LARGE SCALE GENOMIC DNA]</scope>
    <source>
        <strain evidence="1">417</strain>
        <tissue evidence="1">Liver</tissue>
    </source>
</reference>
<evidence type="ECO:0000313" key="1">
    <source>
        <dbReference type="EMBL" id="OBS67233.1"/>
    </source>
</evidence>
<dbReference type="Proteomes" id="UP000092124">
    <property type="component" value="Unassembled WGS sequence"/>
</dbReference>
<dbReference type="AlphaFoldDB" id="A0A1A6GLS9"/>
<dbReference type="OrthoDB" id="9950804at2759"/>
<name>A0A1A6GLS9_NEOLE</name>
<organism evidence="1 2">
    <name type="scientific">Neotoma lepida</name>
    <name type="common">Desert woodrat</name>
    <dbReference type="NCBI Taxonomy" id="56216"/>
    <lineage>
        <taxon>Eukaryota</taxon>
        <taxon>Metazoa</taxon>
        <taxon>Chordata</taxon>
        <taxon>Craniata</taxon>
        <taxon>Vertebrata</taxon>
        <taxon>Euteleostomi</taxon>
        <taxon>Mammalia</taxon>
        <taxon>Eutheria</taxon>
        <taxon>Euarchontoglires</taxon>
        <taxon>Glires</taxon>
        <taxon>Rodentia</taxon>
        <taxon>Myomorpha</taxon>
        <taxon>Muroidea</taxon>
        <taxon>Cricetidae</taxon>
        <taxon>Neotominae</taxon>
        <taxon>Neotoma</taxon>
    </lineage>
</organism>
<protein>
    <submittedName>
        <fullName evidence="1">Uncharacterized protein</fullName>
    </submittedName>
</protein>
<accession>A0A1A6GLS9</accession>
<gene>
    <name evidence="1" type="ORF">A6R68_04233</name>
</gene>
<evidence type="ECO:0000313" key="2">
    <source>
        <dbReference type="Proteomes" id="UP000092124"/>
    </source>
</evidence>
<comment type="caution">
    <text evidence="1">The sequence shown here is derived from an EMBL/GenBank/DDBJ whole genome shotgun (WGS) entry which is preliminary data.</text>
</comment>
<sequence>MDGVCPNEGSLPAGQLKTPTVNIQRTSRNIEDAIGINVKSDFNLRNTTGCWRTIEDTSSG</sequence>
<dbReference type="EMBL" id="LZPO01087143">
    <property type="protein sequence ID" value="OBS67233.1"/>
    <property type="molecule type" value="Genomic_DNA"/>
</dbReference>
<proteinExistence type="predicted"/>
<keyword evidence="2" id="KW-1185">Reference proteome</keyword>